<gene>
    <name evidence="1" type="ORF">GCM10010918_36330</name>
</gene>
<dbReference type="InterPro" id="IPR027417">
    <property type="entry name" value="P-loop_NTPase"/>
</dbReference>
<accession>A0A917HEJ0</accession>
<organism evidence="1 2">
    <name type="scientific">Paenibacillus radicis</name>
    <name type="common">ex Gao et al. 2016</name>
    <dbReference type="NCBI Taxonomy" id="1737354"/>
    <lineage>
        <taxon>Bacteria</taxon>
        <taxon>Bacillati</taxon>
        <taxon>Bacillota</taxon>
        <taxon>Bacilli</taxon>
        <taxon>Bacillales</taxon>
        <taxon>Paenibacillaceae</taxon>
        <taxon>Paenibacillus</taxon>
    </lineage>
</organism>
<keyword evidence="2" id="KW-1185">Reference proteome</keyword>
<protein>
    <recommendedName>
        <fullName evidence="3">AAA domain-containing protein</fullName>
    </recommendedName>
</protein>
<comment type="caution">
    <text evidence="1">The sequence shown here is derived from an EMBL/GenBank/DDBJ whole genome shotgun (WGS) entry which is preliminary data.</text>
</comment>
<dbReference type="Proteomes" id="UP000600247">
    <property type="component" value="Unassembled WGS sequence"/>
</dbReference>
<dbReference type="SUPFAM" id="SSF52540">
    <property type="entry name" value="P-loop containing nucleoside triphosphate hydrolases"/>
    <property type="match status" value="1"/>
</dbReference>
<dbReference type="RefSeq" id="WP_188890614.1">
    <property type="nucleotide sequence ID" value="NZ_BMHY01000007.1"/>
</dbReference>
<reference evidence="1 2" key="1">
    <citation type="journal article" date="2014" name="Int. J. Syst. Evol. Microbiol.">
        <title>Complete genome sequence of Corynebacterium casei LMG S-19264T (=DSM 44701T), isolated from a smear-ripened cheese.</title>
        <authorList>
            <consortium name="US DOE Joint Genome Institute (JGI-PGF)"/>
            <person name="Walter F."/>
            <person name="Albersmeier A."/>
            <person name="Kalinowski J."/>
            <person name="Ruckert C."/>
        </authorList>
    </citation>
    <scope>NUCLEOTIDE SEQUENCE [LARGE SCALE GENOMIC DNA]</scope>
    <source>
        <strain evidence="1 2">CGMCC 1.15286</strain>
    </source>
</reference>
<proteinExistence type="predicted"/>
<dbReference type="EMBL" id="BMHY01000007">
    <property type="protein sequence ID" value="GGG76537.1"/>
    <property type="molecule type" value="Genomic_DNA"/>
</dbReference>
<evidence type="ECO:0000313" key="2">
    <source>
        <dbReference type="Proteomes" id="UP000600247"/>
    </source>
</evidence>
<dbReference type="AlphaFoldDB" id="A0A917HEJ0"/>
<name>A0A917HEJ0_9BACL</name>
<dbReference type="Gene3D" id="3.40.50.10850">
    <property type="entry name" value="Ntrc-like two-domain protein"/>
    <property type="match status" value="1"/>
</dbReference>
<evidence type="ECO:0000313" key="1">
    <source>
        <dbReference type="EMBL" id="GGG76537.1"/>
    </source>
</evidence>
<sequence length="377" mass="41439">MKLQLAIAVKEQEYARRLADYIRDSPFGGKWQLTAFTHPEAFVHFLKGGYPVDFIAAQPSMLKTAESFLPNVPTAVLVGGDGGSAEFPELRQFQPLPELLHRIAALYADSGGMSRQKAEEGASVLAVYSASGGVGKTTLCLQLMNAAGAAGYRAFYLNLERWNAMEAWLGKEAGSSEGEGLSQLLYLLKAQPEKVNGWLLQHRKRHSALKGDYLPAFSNADDRMTLQAADAEAIVKAVAASGQYDLIVIDMDEALDELHVALYERSDQIVWLLTDDPSVKRKSELACRYGSQRWGSRFQAVERRFQFVVNRRSGGSGERLPQRDWSEARPIAAALPECEAGSIQPQSVIAAPQYKAAVERLFRQLMKEGGGDRLADG</sequence>
<dbReference type="Gene3D" id="3.40.50.300">
    <property type="entry name" value="P-loop containing nucleotide triphosphate hydrolases"/>
    <property type="match status" value="1"/>
</dbReference>
<evidence type="ECO:0008006" key="3">
    <source>
        <dbReference type="Google" id="ProtNLM"/>
    </source>
</evidence>